<sequence>MIKERWPNSQELGGLVPARPARCRGSPSSGYEIRPPPPSGSRAWRSLPNPSLAPPAAGPTCNPRLGSSPRAILWRGSASSPRRAWAAPNFAFAPPSSQSPALDLPWPRLRARPGPVPGLTRSGPTPGPPCRRCAAAWKAPPADARNCRPESYP</sequence>
<reference evidence="3" key="1">
    <citation type="submission" date="2025-08" db="UniProtKB">
        <authorList>
            <consortium name="RefSeq"/>
        </authorList>
    </citation>
    <scope>IDENTIFICATION</scope>
    <source>
        <tissue evidence="3">Ear skin</tissue>
    </source>
</reference>
<dbReference type="GeneID" id="116657147"/>
<evidence type="ECO:0000313" key="2">
    <source>
        <dbReference type="Proteomes" id="UP000694856"/>
    </source>
</evidence>
<name>A0A8B8RBH2_CAMFR</name>
<dbReference type="KEGG" id="cfr:116657147"/>
<feature type="region of interest" description="Disordered" evidence="1">
    <location>
        <begin position="1"/>
        <end position="69"/>
    </location>
</feature>
<dbReference type="AlphaFoldDB" id="A0A8B8RBH2"/>
<organism evidence="2 3">
    <name type="scientific">Camelus ferus</name>
    <name type="common">Wild bactrian camel</name>
    <name type="synonym">Camelus bactrianus ferus</name>
    <dbReference type="NCBI Taxonomy" id="419612"/>
    <lineage>
        <taxon>Eukaryota</taxon>
        <taxon>Metazoa</taxon>
        <taxon>Chordata</taxon>
        <taxon>Craniata</taxon>
        <taxon>Vertebrata</taxon>
        <taxon>Euteleostomi</taxon>
        <taxon>Mammalia</taxon>
        <taxon>Eutheria</taxon>
        <taxon>Laurasiatheria</taxon>
        <taxon>Artiodactyla</taxon>
        <taxon>Tylopoda</taxon>
        <taxon>Camelidae</taxon>
        <taxon>Camelus</taxon>
    </lineage>
</organism>
<feature type="region of interest" description="Disordered" evidence="1">
    <location>
        <begin position="89"/>
        <end position="130"/>
    </location>
</feature>
<proteinExistence type="predicted"/>
<protein>
    <submittedName>
        <fullName evidence="3">U1 small nuclear ribonucleoprotein C-like</fullName>
    </submittedName>
</protein>
<dbReference type="Proteomes" id="UP000694856">
    <property type="component" value="Chromosome 17"/>
</dbReference>
<gene>
    <name evidence="3" type="primary">LOC116657147</name>
</gene>
<evidence type="ECO:0000256" key="1">
    <source>
        <dbReference type="SAM" id="MobiDB-lite"/>
    </source>
</evidence>
<feature type="compositionally biased region" description="Low complexity" evidence="1">
    <location>
        <begin position="89"/>
        <end position="101"/>
    </location>
</feature>
<accession>A0A8B8RBH2</accession>
<evidence type="ECO:0000313" key="3">
    <source>
        <dbReference type="RefSeq" id="XP_032314359.1"/>
    </source>
</evidence>
<keyword evidence="2" id="KW-1185">Reference proteome</keyword>
<dbReference type="RefSeq" id="XP_032314359.1">
    <property type="nucleotide sequence ID" value="XM_032458468.1"/>
</dbReference>